<evidence type="ECO:0000256" key="8">
    <source>
        <dbReference type="SAM" id="MobiDB-lite"/>
    </source>
</evidence>
<dbReference type="Proteomes" id="UP000248706">
    <property type="component" value="Unassembled WGS sequence"/>
</dbReference>
<dbReference type="InterPro" id="IPR017825">
    <property type="entry name" value="Lycopene_cyclase_dom"/>
</dbReference>
<keyword evidence="5 9" id="KW-1133">Transmembrane helix</keyword>
<feature type="transmembrane region" description="Helical" evidence="9">
    <location>
        <begin position="6"/>
        <end position="26"/>
    </location>
</feature>
<dbReference type="EMBL" id="MCIF01000002">
    <property type="protein sequence ID" value="RAQ97704.1"/>
    <property type="molecule type" value="Genomic_DNA"/>
</dbReference>
<evidence type="ECO:0000313" key="11">
    <source>
        <dbReference type="EMBL" id="RAQ97704.1"/>
    </source>
</evidence>
<feature type="region of interest" description="Disordered" evidence="8">
    <location>
        <begin position="105"/>
        <end position="130"/>
    </location>
</feature>
<feature type="domain" description="Lycopene cyclase" evidence="10">
    <location>
        <begin position="5"/>
        <end position="91"/>
    </location>
</feature>
<keyword evidence="6 9" id="KW-0472">Membrane</keyword>
<evidence type="ECO:0000256" key="7">
    <source>
        <dbReference type="ARBA" id="ARBA00023235"/>
    </source>
</evidence>
<feature type="transmembrane region" description="Helical" evidence="9">
    <location>
        <begin position="38"/>
        <end position="60"/>
    </location>
</feature>
<comment type="subcellular location">
    <subcellularLocation>
        <location evidence="1">Membrane</location>
        <topology evidence="1">Multi-pass membrane protein</topology>
    </subcellularLocation>
</comment>
<dbReference type="OrthoDB" id="5195186at2"/>
<dbReference type="NCBIfam" id="TIGR03462">
    <property type="entry name" value="CarR_dom_SF"/>
    <property type="match status" value="1"/>
</dbReference>
<feature type="transmembrane region" description="Helical" evidence="9">
    <location>
        <begin position="80"/>
        <end position="98"/>
    </location>
</feature>
<keyword evidence="3 9" id="KW-0812">Transmembrane</keyword>
<dbReference type="Pfam" id="PF18916">
    <property type="entry name" value="Lycopene_cyc"/>
    <property type="match status" value="1"/>
</dbReference>
<keyword evidence="12" id="KW-1185">Reference proteome</keyword>
<dbReference type="RefSeq" id="WP_112432340.1">
    <property type="nucleotide sequence ID" value="NZ_MCIF01000002.1"/>
</dbReference>
<gene>
    <name evidence="11" type="ORF">A4R35_19350</name>
</gene>
<feature type="compositionally biased region" description="Basic residues" evidence="8">
    <location>
        <begin position="120"/>
        <end position="130"/>
    </location>
</feature>
<dbReference type="GO" id="GO:0016872">
    <property type="term" value="F:intramolecular lyase activity"/>
    <property type="evidence" value="ECO:0007669"/>
    <property type="project" value="InterPro"/>
</dbReference>
<keyword evidence="7" id="KW-0413">Isomerase</keyword>
<proteinExistence type="predicted"/>
<sequence>MAHATYLLFLLAWALPILGLQWLVGWRKLWIWRRRWPWAVLLVGSYLTLTDSLAIAQHIWFFQPTLILGLTLGNVPLEEALFYFLTAAMIAQGYVLLLPSLTISSGSGTGSPPGPSSSGSHKRRGGQLRR</sequence>
<accession>A0A328VR56</accession>
<dbReference type="GO" id="GO:0016020">
    <property type="term" value="C:membrane"/>
    <property type="evidence" value="ECO:0007669"/>
    <property type="project" value="UniProtKB-SubCell"/>
</dbReference>
<comment type="pathway">
    <text evidence="2">Carotenoid biosynthesis.</text>
</comment>
<reference evidence="11 12" key="1">
    <citation type="submission" date="2016-08" db="EMBL/GenBank/DDBJ databases">
        <title>Analysis of Carbohydrate Active Enzymes in Thermogemmatispora T81 Reveals Carbohydrate Degradation Ability.</title>
        <authorList>
            <person name="Tomazini A."/>
            <person name="Lal S."/>
            <person name="Stott M."/>
            <person name="Henrissat B."/>
            <person name="Polikarpov I."/>
            <person name="Sparling R."/>
            <person name="Levin D.B."/>
        </authorList>
    </citation>
    <scope>NUCLEOTIDE SEQUENCE [LARGE SCALE GENOMIC DNA]</scope>
    <source>
        <strain evidence="11 12">T81</strain>
    </source>
</reference>
<name>A0A328VR56_9CHLR</name>
<dbReference type="GO" id="GO:0016117">
    <property type="term" value="P:carotenoid biosynthetic process"/>
    <property type="evidence" value="ECO:0007669"/>
    <property type="project" value="UniProtKB-KW"/>
</dbReference>
<evidence type="ECO:0000256" key="2">
    <source>
        <dbReference type="ARBA" id="ARBA00004829"/>
    </source>
</evidence>
<dbReference type="GO" id="GO:0045436">
    <property type="term" value="F:lycopene beta cyclase activity"/>
    <property type="evidence" value="ECO:0007669"/>
    <property type="project" value="UniProtKB-ARBA"/>
</dbReference>
<organism evidence="11 12">
    <name type="scientific">Thermogemmatispora tikiterensis</name>
    <dbReference type="NCBI Taxonomy" id="1825093"/>
    <lineage>
        <taxon>Bacteria</taxon>
        <taxon>Bacillati</taxon>
        <taxon>Chloroflexota</taxon>
        <taxon>Ktedonobacteria</taxon>
        <taxon>Thermogemmatisporales</taxon>
        <taxon>Thermogemmatisporaceae</taxon>
        <taxon>Thermogemmatispora</taxon>
    </lineage>
</organism>
<evidence type="ECO:0000256" key="6">
    <source>
        <dbReference type="ARBA" id="ARBA00023136"/>
    </source>
</evidence>
<keyword evidence="4" id="KW-0125">Carotenoid biosynthesis</keyword>
<evidence type="ECO:0000256" key="3">
    <source>
        <dbReference type="ARBA" id="ARBA00022692"/>
    </source>
</evidence>
<evidence type="ECO:0000259" key="10">
    <source>
        <dbReference type="Pfam" id="PF18916"/>
    </source>
</evidence>
<dbReference type="AlphaFoldDB" id="A0A328VR56"/>
<protein>
    <recommendedName>
        <fullName evidence="10">Lycopene cyclase domain-containing protein</fullName>
    </recommendedName>
</protein>
<evidence type="ECO:0000256" key="9">
    <source>
        <dbReference type="SAM" id="Phobius"/>
    </source>
</evidence>
<evidence type="ECO:0000256" key="1">
    <source>
        <dbReference type="ARBA" id="ARBA00004141"/>
    </source>
</evidence>
<evidence type="ECO:0000256" key="5">
    <source>
        <dbReference type="ARBA" id="ARBA00022989"/>
    </source>
</evidence>
<evidence type="ECO:0000313" key="12">
    <source>
        <dbReference type="Proteomes" id="UP000248706"/>
    </source>
</evidence>
<evidence type="ECO:0000256" key="4">
    <source>
        <dbReference type="ARBA" id="ARBA00022746"/>
    </source>
</evidence>
<comment type="caution">
    <text evidence="11">The sequence shown here is derived from an EMBL/GenBank/DDBJ whole genome shotgun (WGS) entry which is preliminary data.</text>
</comment>